<dbReference type="InterPro" id="IPR009050">
    <property type="entry name" value="Globin-like_sf"/>
</dbReference>
<dbReference type="SUPFAM" id="SSF46458">
    <property type="entry name" value="Globin-like"/>
    <property type="match status" value="1"/>
</dbReference>
<evidence type="ECO:0000256" key="2">
    <source>
        <dbReference type="ARBA" id="ARBA00022991"/>
    </source>
</evidence>
<keyword evidence="5" id="KW-1185">Reference proteome</keyword>
<proteinExistence type="inferred from homology"/>
<keyword evidence="3" id="KW-0089">Bile pigment</keyword>
<dbReference type="EMBL" id="CP041372">
    <property type="protein sequence ID" value="QKS73159.1"/>
    <property type="molecule type" value="Genomic_DNA"/>
</dbReference>
<keyword evidence="2" id="KW-0157">Chromophore</keyword>
<evidence type="ECO:0000256" key="3">
    <source>
        <dbReference type="ARBA" id="ARBA00023307"/>
    </source>
</evidence>
<gene>
    <name evidence="4" type="ORF">FLK61_25475</name>
</gene>
<reference evidence="5" key="1">
    <citation type="submission" date="2019-07" db="EMBL/GenBank/DDBJ databases">
        <title>Bacillus alkalisoli sp. nov. isolated from saline soil.</title>
        <authorList>
            <person name="Sun J.-Q."/>
            <person name="Xu L."/>
        </authorList>
    </citation>
    <scope>NUCLEOTIDE SEQUENCE [LARGE SCALE GENOMIC DNA]</scope>
    <source>
        <strain evidence="5">M4U3P1</strain>
    </source>
</reference>
<evidence type="ECO:0000256" key="1">
    <source>
        <dbReference type="ARBA" id="ARBA00008182"/>
    </source>
</evidence>
<accession>A0A859FK51</accession>
<dbReference type="InterPro" id="IPR038719">
    <property type="entry name" value="Phycobilisome_asu/bsu_sf"/>
</dbReference>
<sequence>MNTHHLLEDVTARIYERDPSLVEKYGEAGKQKCYEDNQHHLKQLHAAYTIDDATMFVDYSVWLDEILRKHGMSTQHLVDNFEILIESLTQNSVGFELPRANAYRSYLLEAIARLERE</sequence>
<dbReference type="Gene3D" id="1.10.490.20">
    <property type="entry name" value="Phycocyanins"/>
    <property type="match status" value="1"/>
</dbReference>
<dbReference type="Proteomes" id="UP000318138">
    <property type="component" value="Chromosome"/>
</dbReference>
<organism evidence="4 5">
    <name type="scientific">Paenalkalicoccus suaedae</name>
    <dbReference type="NCBI Taxonomy" id="2592382"/>
    <lineage>
        <taxon>Bacteria</taxon>
        <taxon>Bacillati</taxon>
        <taxon>Bacillota</taxon>
        <taxon>Bacilli</taxon>
        <taxon>Bacillales</taxon>
        <taxon>Bacillaceae</taxon>
        <taxon>Paenalkalicoccus</taxon>
    </lineage>
</organism>
<name>A0A859FK51_9BACI</name>
<protein>
    <submittedName>
        <fullName evidence="4">Uncharacterized protein</fullName>
    </submittedName>
</protein>
<evidence type="ECO:0000313" key="5">
    <source>
        <dbReference type="Proteomes" id="UP000318138"/>
    </source>
</evidence>
<dbReference type="AlphaFoldDB" id="A0A859FK51"/>
<comment type="similarity">
    <text evidence="1">Belongs to the phycobiliprotein family.</text>
</comment>
<evidence type="ECO:0000313" key="4">
    <source>
        <dbReference type="EMBL" id="QKS73159.1"/>
    </source>
</evidence>
<dbReference type="KEGG" id="psua:FLK61_25475"/>